<evidence type="ECO:0000256" key="3">
    <source>
        <dbReference type="PIRSR" id="PIRSR601952-2"/>
    </source>
</evidence>
<comment type="similarity">
    <text evidence="4">Belongs to the alkaline phosphatase family.</text>
</comment>
<protein>
    <submittedName>
        <fullName evidence="5">Alkaline phosphatase</fullName>
    </submittedName>
</protein>
<organism evidence="5 6">
    <name type="scientific">SAR86 cluster bacterium</name>
    <dbReference type="NCBI Taxonomy" id="2030880"/>
    <lineage>
        <taxon>Bacteria</taxon>
        <taxon>Pseudomonadati</taxon>
        <taxon>Pseudomonadota</taxon>
        <taxon>Gammaproteobacteria</taxon>
        <taxon>SAR86 cluster</taxon>
    </lineage>
</organism>
<accession>A0A520MW60</accession>
<feature type="binding site" evidence="3">
    <location>
        <position position="149"/>
    </location>
    <ligand>
        <name>Mg(2+)</name>
        <dbReference type="ChEBI" id="CHEBI:18420"/>
    </ligand>
</feature>
<comment type="cofactor">
    <cofactor evidence="3">
        <name>Zn(2+)</name>
        <dbReference type="ChEBI" id="CHEBI:29105"/>
    </cofactor>
    <text evidence="3">Binds 2 Zn(2+) ions.</text>
</comment>
<dbReference type="Gene3D" id="3.40.720.10">
    <property type="entry name" value="Alkaline Phosphatase, subunit A"/>
    <property type="match status" value="1"/>
</dbReference>
<evidence type="ECO:0000256" key="2">
    <source>
        <dbReference type="PIRSR" id="PIRSR601952-1"/>
    </source>
</evidence>
<sequence>MKLFLPIIVLFFMSGCDSVKTEIIKIGSMETQYLEIKDFPESLKAKNVILAIGDGAGINQITVSRLAIGGPDHKLSIDQLPHQGMSLIHSYDDIYTDSAAAATAWATGFKTKNRYLSIDAKKNKLTTILEMLNAKGYLSGIVATSSVTHATPAAFYSHIDSRYKEIEIANQLVNSSVNISLGGGQEFFDLEKLKTTHDLFTDKQSLKKNFSSSKRIIGLFDKDGIERSSDKPSQREMTNFALDQLTDNKCSGFFLMTEGSQIDWAAHDNDVVKMIDEFKDFDKTIMDLINFVSKDQETLLVITADHETGGLKILKQKNGSAIIQWGTGSHTGEPVGVYAYGPGAELFNGMMDNTDIHYKILEAIDYTNLNDANCDL</sequence>
<dbReference type="PROSITE" id="PS51257">
    <property type="entry name" value="PROKAR_LIPOPROTEIN"/>
    <property type="match status" value="1"/>
</dbReference>
<comment type="cofactor">
    <cofactor evidence="3">
        <name>Mg(2+)</name>
        <dbReference type="ChEBI" id="CHEBI:18420"/>
    </cofactor>
    <text evidence="3">Binds 1 Mg(2+) ion.</text>
</comment>
<feature type="binding site" evidence="3">
    <location>
        <position position="306"/>
    </location>
    <ligand>
        <name>Zn(2+)</name>
        <dbReference type="ChEBI" id="CHEBI:29105"/>
        <label>2</label>
    </ligand>
</feature>
<feature type="binding site" evidence="3">
    <location>
        <position position="305"/>
    </location>
    <ligand>
        <name>Zn(2+)</name>
        <dbReference type="ChEBI" id="CHEBI:29105"/>
        <label>2</label>
    </ligand>
</feature>
<dbReference type="SMART" id="SM00098">
    <property type="entry name" value="alkPPc"/>
    <property type="match status" value="1"/>
</dbReference>
<feature type="binding site" evidence="3">
    <location>
        <position position="263"/>
    </location>
    <ligand>
        <name>Zn(2+)</name>
        <dbReference type="ChEBI" id="CHEBI:29105"/>
        <label>2</label>
    </ligand>
</feature>
<evidence type="ECO:0000313" key="5">
    <source>
        <dbReference type="EMBL" id="RZO25472.1"/>
    </source>
</evidence>
<dbReference type="PRINTS" id="PR00113">
    <property type="entry name" value="ALKPHPHTASE"/>
</dbReference>
<keyword evidence="3" id="KW-0479">Metal-binding</keyword>
<comment type="caution">
    <text evidence="5">The sequence shown here is derived from an EMBL/GenBank/DDBJ whole genome shotgun (WGS) entry which is preliminary data.</text>
</comment>
<dbReference type="GO" id="GO:0046872">
    <property type="term" value="F:metal ion binding"/>
    <property type="evidence" value="ECO:0007669"/>
    <property type="project" value="UniProtKB-KW"/>
</dbReference>
<feature type="active site" description="Phosphoserine intermediate" evidence="2">
    <location>
        <position position="98"/>
    </location>
</feature>
<evidence type="ECO:0000313" key="6">
    <source>
        <dbReference type="Proteomes" id="UP000315498"/>
    </source>
</evidence>
<reference evidence="5 6" key="1">
    <citation type="submission" date="2019-02" db="EMBL/GenBank/DDBJ databases">
        <title>Prokaryotic population dynamics and viral predation in marine succession experiment using metagenomics: the confinement effect.</title>
        <authorList>
            <person name="Haro-Moreno J.M."/>
            <person name="Rodriguez-Valera F."/>
            <person name="Lopez-Perez M."/>
        </authorList>
    </citation>
    <scope>NUCLEOTIDE SEQUENCE [LARGE SCALE GENOMIC DNA]</scope>
    <source>
        <strain evidence="5">MED-G161</strain>
    </source>
</reference>
<dbReference type="Proteomes" id="UP000315498">
    <property type="component" value="Unassembled WGS sequence"/>
</dbReference>
<dbReference type="SUPFAM" id="SSF53649">
    <property type="entry name" value="Alkaline phosphatase-like"/>
    <property type="match status" value="1"/>
</dbReference>
<dbReference type="PANTHER" id="PTHR11596:SF5">
    <property type="entry name" value="ALKALINE PHOSPHATASE"/>
    <property type="match status" value="1"/>
</dbReference>
<dbReference type="InterPro" id="IPR001952">
    <property type="entry name" value="Alkaline_phosphatase"/>
</dbReference>
<keyword evidence="1" id="KW-0597">Phosphoprotein</keyword>
<gene>
    <name evidence="5" type="ORF">EVA94_00855</name>
</gene>
<keyword evidence="3" id="KW-0460">Magnesium</keyword>
<feature type="binding site" evidence="3">
    <location>
        <position position="151"/>
    </location>
    <ligand>
        <name>Mg(2+)</name>
        <dbReference type="ChEBI" id="CHEBI:18420"/>
    </ligand>
</feature>
<dbReference type="GO" id="GO:0004035">
    <property type="term" value="F:alkaline phosphatase activity"/>
    <property type="evidence" value="ECO:0007669"/>
    <property type="project" value="TreeGrafter"/>
</dbReference>
<dbReference type="CDD" id="cd16012">
    <property type="entry name" value="ALP"/>
    <property type="match status" value="1"/>
</dbReference>
<keyword evidence="3" id="KW-0862">Zinc</keyword>
<feature type="binding site" evidence="3">
    <location>
        <position position="258"/>
    </location>
    <ligand>
        <name>Mg(2+)</name>
        <dbReference type="ChEBI" id="CHEBI:18420"/>
    </ligand>
</feature>
<feature type="binding site" evidence="3">
    <location>
        <position position="54"/>
    </location>
    <ligand>
        <name>Mg(2+)</name>
        <dbReference type="ChEBI" id="CHEBI:18420"/>
    </ligand>
</feature>
<dbReference type="EMBL" id="SHBG01000004">
    <property type="protein sequence ID" value="RZO25472.1"/>
    <property type="molecule type" value="Genomic_DNA"/>
</dbReference>
<evidence type="ECO:0000256" key="1">
    <source>
        <dbReference type="ARBA" id="ARBA00022553"/>
    </source>
</evidence>
<name>A0A520MW60_9GAMM</name>
<evidence type="ECO:0000256" key="4">
    <source>
        <dbReference type="RuleBase" id="RU003946"/>
    </source>
</evidence>
<feature type="binding site" evidence="3">
    <location>
        <position position="54"/>
    </location>
    <ligand>
        <name>Zn(2+)</name>
        <dbReference type="ChEBI" id="CHEBI:29105"/>
        <label>2</label>
    </ligand>
</feature>
<proteinExistence type="inferred from homology"/>
<dbReference type="Pfam" id="PF00245">
    <property type="entry name" value="Alk_phosphatase"/>
    <property type="match status" value="2"/>
</dbReference>
<dbReference type="InterPro" id="IPR017850">
    <property type="entry name" value="Alkaline_phosphatase_core_sf"/>
</dbReference>
<feature type="binding site" evidence="3">
    <location>
        <position position="267"/>
    </location>
    <ligand>
        <name>Zn(2+)</name>
        <dbReference type="ChEBI" id="CHEBI:29105"/>
        <label>2</label>
    </ligand>
</feature>
<dbReference type="PANTHER" id="PTHR11596">
    <property type="entry name" value="ALKALINE PHOSPHATASE"/>
    <property type="match status" value="1"/>
</dbReference>
<dbReference type="AlphaFoldDB" id="A0A520MW60"/>